<dbReference type="EMBL" id="BA000028">
    <property type="protein sequence ID" value="BAC13682.1"/>
    <property type="molecule type" value="Genomic_DNA"/>
</dbReference>
<proteinExistence type="predicted"/>
<dbReference type="STRING" id="221109.gene:10733966"/>
<protein>
    <submittedName>
        <fullName evidence="2">Uncharacterized protein</fullName>
    </submittedName>
</protein>
<evidence type="ECO:0000256" key="1">
    <source>
        <dbReference type="SAM" id="Phobius"/>
    </source>
</evidence>
<sequence>MMKQSIINITVFILVLAVLWYIIGRAFLYFTLGTLTITTSVFLFIILPIIISTLIFIVSKQLD</sequence>
<name>Q8EQH4_OCEIH</name>
<keyword evidence="3" id="KW-1185">Reference proteome</keyword>
<feature type="transmembrane region" description="Helical" evidence="1">
    <location>
        <begin position="29"/>
        <end position="58"/>
    </location>
</feature>
<keyword evidence="1" id="KW-0472">Membrane</keyword>
<accession>Q8EQH4</accession>
<feature type="transmembrane region" description="Helical" evidence="1">
    <location>
        <begin position="5"/>
        <end position="23"/>
    </location>
</feature>
<evidence type="ECO:0000313" key="3">
    <source>
        <dbReference type="Proteomes" id="UP000000822"/>
    </source>
</evidence>
<organism evidence="2 3">
    <name type="scientific">Oceanobacillus iheyensis (strain DSM 14371 / CIP 107618 / JCM 11309 / KCTC 3954 / HTE831)</name>
    <dbReference type="NCBI Taxonomy" id="221109"/>
    <lineage>
        <taxon>Bacteria</taxon>
        <taxon>Bacillati</taxon>
        <taxon>Bacillota</taxon>
        <taxon>Bacilli</taxon>
        <taxon>Bacillales</taxon>
        <taxon>Bacillaceae</taxon>
        <taxon>Oceanobacillus</taxon>
    </lineage>
</organism>
<reference evidence="2 3" key="2">
    <citation type="journal article" date="2002" name="Nucleic Acids Res.">
        <title>Genome sequence of Oceanobacillus iheyensis isolated from the Iheya Ridge and its unexpected adaptive capabilities to extreme environments.</title>
        <authorList>
            <person name="Takami H."/>
            <person name="Takaki Y."/>
            <person name="Uchiyama I."/>
        </authorList>
    </citation>
    <scope>NUCLEOTIDE SEQUENCE [LARGE SCALE GENOMIC DNA]</scope>
    <source>
        <strain evidence="3">DSM 14371 / CIP 107618 / JCM 11309 / KCTC 3954 / HTE831</strain>
    </source>
</reference>
<keyword evidence="1" id="KW-1133">Transmembrane helix</keyword>
<dbReference type="Proteomes" id="UP000000822">
    <property type="component" value="Chromosome"/>
</dbReference>
<dbReference type="AlphaFoldDB" id="Q8EQH4"/>
<dbReference type="KEGG" id="oih:OB1726"/>
<reference evidence="2 3" key="1">
    <citation type="journal article" date="2001" name="FEMS Microbiol. Lett.">
        <title>Oceanobacillus iheyensis gen. nov., sp. nov., a deep-sea extremely halotolerant and alkaliphilic species isolated from a depth of 1050 m on the Iheya Ridge.</title>
        <authorList>
            <person name="Lu J."/>
            <person name="Nogi Y."/>
            <person name="Takami H."/>
        </authorList>
    </citation>
    <scope>NUCLEOTIDE SEQUENCE [LARGE SCALE GENOMIC DNA]</scope>
    <source>
        <strain evidence="3">DSM 14371 / CIP 107618 / JCM 11309 / KCTC 3954 / HTE831</strain>
    </source>
</reference>
<dbReference type="HOGENOM" id="CLU_2881412_0_0_9"/>
<keyword evidence="1" id="KW-0812">Transmembrane</keyword>
<dbReference type="RefSeq" id="WP_011066126.1">
    <property type="nucleotide sequence ID" value="NC_004193.1"/>
</dbReference>
<gene>
    <name evidence="2" type="ordered locus">OB1726</name>
</gene>
<evidence type="ECO:0000313" key="2">
    <source>
        <dbReference type="EMBL" id="BAC13682.1"/>
    </source>
</evidence>